<dbReference type="SUPFAM" id="SSF52540">
    <property type="entry name" value="P-loop containing nucleoside triphosphate hydrolases"/>
    <property type="match status" value="2"/>
</dbReference>
<dbReference type="OrthoDB" id="9762369at2"/>
<evidence type="ECO:0000313" key="6">
    <source>
        <dbReference type="Proteomes" id="UP000286848"/>
    </source>
</evidence>
<organism evidence="5 6">
    <name type="scientific">Ligilactobacillus salitolerans</name>
    <dbReference type="NCBI Taxonomy" id="1808352"/>
    <lineage>
        <taxon>Bacteria</taxon>
        <taxon>Bacillati</taxon>
        <taxon>Bacillota</taxon>
        <taxon>Bacilli</taxon>
        <taxon>Lactobacillales</taxon>
        <taxon>Lactobacillaceae</taxon>
        <taxon>Ligilactobacillus</taxon>
    </lineage>
</organism>
<evidence type="ECO:0000313" key="5">
    <source>
        <dbReference type="EMBL" id="GBG93545.1"/>
    </source>
</evidence>
<dbReference type="SMART" id="SM00382">
    <property type="entry name" value="AAA"/>
    <property type="match status" value="2"/>
</dbReference>
<name>A0A401IPU9_9LACO</name>
<dbReference type="InterPro" id="IPR027417">
    <property type="entry name" value="P-loop_NTPase"/>
</dbReference>
<feature type="region of interest" description="Disordered" evidence="3">
    <location>
        <begin position="237"/>
        <end position="258"/>
    </location>
</feature>
<feature type="compositionally biased region" description="Basic and acidic residues" evidence="3">
    <location>
        <begin position="237"/>
        <end position="250"/>
    </location>
</feature>
<dbReference type="Gene3D" id="3.40.50.300">
    <property type="entry name" value="P-loop containing nucleotide triphosphate hydrolases"/>
    <property type="match status" value="2"/>
</dbReference>
<dbReference type="RefSeq" id="WP_124974153.1">
    <property type="nucleotide sequence ID" value="NZ_BFFP01000001.1"/>
</dbReference>
<dbReference type="PANTHER" id="PTHR42855:SF2">
    <property type="entry name" value="DRUG RESISTANCE ABC TRANSPORTER,ATP-BINDING PROTEIN"/>
    <property type="match status" value="1"/>
</dbReference>
<dbReference type="PROSITE" id="PS50893">
    <property type="entry name" value="ABC_TRANSPORTER_2"/>
    <property type="match status" value="2"/>
</dbReference>
<dbReference type="Pfam" id="PF00005">
    <property type="entry name" value="ABC_tran"/>
    <property type="match status" value="2"/>
</dbReference>
<dbReference type="CDD" id="cd03221">
    <property type="entry name" value="ABCF_EF-3"/>
    <property type="match status" value="1"/>
</dbReference>
<keyword evidence="1" id="KW-0547">Nucleotide-binding</keyword>
<dbReference type="GO" id="GO:0005524">
    <property type="term" value="F:ATP binding"/>
    <property type="evidence" value="ECO:0007669"/>
    <property type="project" value="UniProtKB-KW"/>
</dbReference>
<dbReference type="InterPro" id="IPR051309">
    <property type="entry name" value="ABCF_ATPase"/>
</dbReference>
<evidence type="ECO:0000256" key="3">
    <source>
        <dbReference type="SAM" id="MobiDB-lite"/>
    </source>
</evidence>
<dbReference type="InterPro" id="IPR003593">
    <property type="entry name" value="AAA+_ATPase"/>
</dbReference>
<feature type="domain" description="ABC transporter" evidence="4">
    <location>
        <begin position="313"/>
        <end position="498"/>
    </location>
</feature>
<dbReference type="NCBIfam" id="NF000355">
    <property type="entry name" value="ribo_prot_ABC_F"/>
    <property type="match status" value="1"/>
</dbReference>
<dbReference type="PANTHER" id="PTHR42855">
    <property type="entry name" value="ABC TRANSPORTER ATP-BINDING SUBUNIT"/>
    <property type="match status" value="1"/>
</dbReference>
<comment type="caution">
    <text evidence="5">The sequence shown here is derived from an EMBL/GenBank/DDBJ whole genome shotgun (WGS) entry which is preliminary data.</text>
</comment>
<keyword evidence="2" id="KW-0067">ATP-binding</keyword>
<protein>
    <submittedName>
        <fullName evidence="5">ATPase component of ABC transporter with duplicated ATPase domains</fullName>
    </submittedName>
</protein>
<dbReference type="AlphaFoldDB" id="A0A401IPU9"/>
<keyword evidence="6" id="KW-1185">Reference proteome</keyword>
<sequence length="499" mass="57404">MSQIGINQLNFAYPGQEKQLFKDVTLNLDSDWKLGLFGRNGRGKTTLLKLLLGKYEYNGTISHQVNFTYFPCEINDPDQLAYYALSEENDFETWRLERELNLMGVEPELLWRPFASLSGGEQTKLKLALVFIDEQNFPLIDEPTNHLDMASRQQIAAYLKKKKQGFIIVSHDRDFVDQVSDHILLIEKAQLSLYSGNYSTYRQEKELSDNYELQENAKLKKDIHRLKQTMTEKKKWSLAREGDKYGDPHKKGSGSIGDTGAIGARAARVMKKSKSLERRMGNEIADKQKLLKNIEQIDPLELNFQPSHHQTVVRVEDLKLSYDDQQLFLPVNLELKRGQCVGLVGPNGIGKTSLAQALNGTFAGQMTGRVQLSRQGQISYIEQDFDKNTGTLSEFAEKQQLDYEMFLNNLHKLGLERAVFKQRIEDMSMGQQKRVEVAKSLSQPAELYIWDEPLNYLDIYNQDQLSQLLLEFKPTILLIEHDRQFIDRVADQIITLTRE</sequence>
<dbReference type="GO" id="GO:0016887">
    <property type="term" value="F:ATP hydrolysis activity"/>
    <property type="evidence" value="ECO:0007669"/>
    <property type="project" value="InterPro"/>
</dbReference>
<feature type="domain" description="ABC transporter" evidence="4">
    <location>
        <begin position="4"/>
        <end position="213"/>
    </location>
</feature>
<proteinExistence type="predicted"/>
<dbReference type="EMBL" id="BFFP01000001">
    <property type="protein sequence ID" value="GBG93545.1"/>
    <property type="molecule type" value="Genomic_DNA"/>
</dbReference>
<dbReference type="InterPro" id="IPR017871">
    <property type="entry name" value="ABC_transporter-like_CS"/>
</dbReference>
<reference evidence="5 6" key="1">
    <citation type="journal article" date="2019" name="Int. J. Syst. Evol. Microbiol.">
        <title>Lactobacillus salitolerans sp. nov., a novel lactic acid bacterium isolated from spent mushroom substrates.</title>
        <authorList>
            <person name="Tohno M."/>
            <person name="Tanizawa Y."/>
            <person name="Kojima Y."/>
            <person name="Sakamoto M."/>
            <person name="Nakamura Y."/>
            <person name="Ohkuma M."/>
            <person name="Kobayashi H."/>
        </authorList>
    </citation>
    <scope>NUCLEOTIDE SEQUENCE [LARGE SCALE GENOMIC DNA]</scope>
    <source>
        <strain evidence="5 6">YK43</strain>
    </source>
</reference>
<dbReference type="InterPro" id="IPR003439">
    <property type="entry name" value="ABC_transporter-like_ATP-bd"/>
</dbReference>
<evidence type="ECO:0000256" key="2">
    <source>
        <dbReference type="ARBA" id="ARBA00022840"/>
    </source>
</evidence>
<evidence type="ECO:0000259" key="4">
    <source>
        <dbReference type="PROSITE" id="PS50893"/>
    </source>
</evidence>
<dbReference type="Proteomes" id="UP000286848">
    <property type="component" value="Unassembled WGS sequence"/>
</dbReference>
<accession>A0A401IPU9</accession>
<evidence type="ECO:0000256" key="1">
    <source>
        <dbReference type="ARBA" id="ARBA00022741"/>
    </source>
</evidence>
<gene>
    <name evidence="5" type="primary">uup</name>
    <name evidence="5" type="ORF">LFYK43_00040</name>
</gene>
<dbReference type="PROSITE" id="PS00211">
    <property type="entry name" value="ABC_TRANSPORTER_1"/>
    <property type="match status" value="1"/>
</dbReference>